<dbReference type="Pfam" id="PF13464">
    <property type="entry name" value="RodZ_C"/>
    <property type="match status" value="1"/>
</dbReference>
<keyword evidence="4" id="KW-1185">Reference proteome</keyword>
<proteinExistence type="predicted"/>
<accession>A0ABN2T8W5</accession>
<dbReference type="InterPro" id="IPR025194">
    <property type="entry name" value="RodZ-like_C"/>
</dbReference>
<dbReference type="RefSeq" id="WP_344163223.1">
    <property type="nucleotide sequence ID" value="NZ_BAAAPC010000013.1"/>
</dbReference>
<evidence type="ECO:0000313" key="4">
    <source>
        <dbReference type="Proteomes" id="UP001501585"/>
    </source>
</evidence>
<reference evidence="3 4" key="1">
    <citation type="journal article" date="2019" name="Int. J. Syst. Evol. Microbiol.">
        <title>The Global Catalogue of Microorganisms (GCM) 10K type strain sequencing project: providing services to taxonomists for standard genome sequencing and annotation.</title>
        <authorList>
            <consortium name="The Broad Institute Genomics Platform"/>
            <consortium name="The Broad Institute Genome Sequencing Center for Infectious Disease"/>
            <person name="Wu L."/>
            <person name="Ma J."/>
        </authorList>
    </citation>
    <scope>NUCLEOTIDE SEQUENCE [LARGE SCALE GENOMIC DNA]</scope>
    <source>
        <strain evidence="3 4">JCM 15313</strain>
    </source>
</reference>
<feature type="region of interest" description="Disordered" evidence="1">
    <location>
        <begin position="74"/>
        <end position="107"/>
    </location>
</feature>
<organism evidence="3 4">
    <name type="scientific">Nocardiopsis rhodophaea</name>
    <dbReference type="NCBI Taxonomy" id="280238"/>
    <lineage>
        <taxon>Bacteria</taxon>
        <taxon>Bacillati</taxon>
        <taxon>Actinomycetota</taxon>
        <taxon>Actinomycetes</taxon>
        <taxon>Streptosporangiales</taxon>
        <taxon>Nocardiopsidaceae</taxon>
        <taxon>Nocardiopsis</taxon>
    </lineage>
</organism>
<feature type="domain" description="Cytoskeleton protein RodZ-like C-terminal" evidence="2">
    <location>
        <begin position="265"/>
        <end position="334"/>
    </location>
</feature>
<evidence type="ECO:0000259" key="2">
    <source>
        <dbReference type="Pfam" id="PF13464"/>
    </source>
</evidence>
<feature type="compositionally biased region" description="Basic and acidic residues" evidence="1">
    <location>
        <begin position="120"/>
        <end position="133"/>
    </location>
</feature>
<sequence length="351" mass="38163">MTTIGRTLAAARERVGYSIEELSARTCIRETVLAAMERDDFAPCGGDFYARGHIRSVCRAIAVDHTPLIEEYDREHASREEVGMVPAIPPNDDSAAEQRPVPSGASELFGRWAEAVRKARGRRELPDRARGEVPAEEDGPDNVRAVKPPPPPPSPPPPPREGPAPEDDRYAAARARIAAAFAAAANRYWSTLVTLTLAAAAVVAGIHAWTNSEAADGFVTTSGPDVAQSRVDSAKRTEANREQGQATVVAETRERELPDEVEVTVSARARSWIRVVDGDGEHRFTGFLRSGEQREWTHPEELRLDLGNAGGVLLDVNGHQRGAPGAKGEVTRITVDREFASKSQERSEDDR</sequence>
<name>A0ABN2T8W5_9ACTN</name>
<comment type="caution">
    <text evidence="3">The sequence shown here is derived from an EMBL/GenBank/DDBJ whole genome shotgun (WGS) entry which is preliminary data.</text>
</comment>
<protein>
    <recommendedName>
        <fullName evidence="2">Cytoskeleton protein RodZ-like C-terminal domain-containing protein</fullName>
    </recommendedName>
</protein>
<gene>
    <name evidence="3" type="ORF">GCM10009799_31490</name>
</gene>
<dbReference type="InterPro" id="IPR050400">
    <property type="entry name" value="Bact_Cytoskel_RodZ"/>
</dbReference>
<feature type="compositionally biased region" description="Pro residues" evidence="1">
    <location>
        <begin position="147"/>
        <end position="162"/>
    </location>
</feature>
<feature type="region of interest" description="Disordered" evidence="1">
    <location>
        <begin position="120"/>
        <end position="167"/>
    </location>
</feature>
<dbReference type="Pfam" id="PF13413">
    <property type="entry name" value="HTH_25"/>
    <property type="match status" value="1"/>
</dbReference>
<evidence type="ECO:0000313" key="3">
    <source>
        <dbReference type="EMBL" id="GAA2002033.1"/>
    </source>
</evidence>
<dbReference type="PANTHER" id="PTHR34475">
    <property type="match status" value="1"/>
</dbReference>
<dbReference type="InterPro" id="IPR001387">
    <property type="entry name" value="Cro/C1-type_HTH"/>
</dbReference>
<dbReference type="InterPro" id="IPR010982">
    <property type="entry name" value="Lambda_DNA-bd_dom_sf"/>
</dbReference>
<dbReference type="EMBL" id="BAAAPC010000013">
    <property type="protein sequence ID" value="GAA2002033.1"/>
    <property type="molecule type" value="Genomic_DNA"/>
</dbReference>
<dbReference type="Gene3D" id="1.10.260.40">
    <property type="entry name" value="lambda repressor-like DNA-binding domains"/>
    <property type="match status" value="1"/>
</dbReference>
<evidence type="ECO:0000256" key="1">
    <source>
        <dbReference type="SAM" id="MobiDB-lite"/>
    </source>
</evidence>
<dbReference type="CDD" id="cd00093">
    <property type="entry name" value="HTH_XRE"/>
    <property type="match status" value="1"/>
</dbReference>
<dbReference type="Proteomes" id="UP001501585">
    <property type="component" value="Unassembled WGS sequence"/>
</dbReference>
<dbReference type="PANTHER" id="PTHR34475:SF1">
    <property type="entry name" value="CYTOSKELETON PROTEIN RODZ"/>
    <property type="match status" value="1"/>
</dbReference>